<dbReference type="InterPro" id="IPR051159">
    <property type="entry name" value="Hexapeptide_acetyltransf"/>
</dbReference>
<keyword evidence="2 3" id="KW-0808">Transferase</keyword>
<keyword evidence="4" id="KW-1185">Reference proteome</keyword>
<dbReference type="Pfam" id="PF00132">
    <property type="entry name" value="Hexapep"/>
    <property type="match status" value="1"/>
</dbReference>
<evidence type="ECO:0000256" key="2">
    <source>
        <dbReference type="ARBA" id="ARBA00022679"/>
    </source>
</evidence>
<dbReference type="InterPro" id="IPR011004">
    <property type="entry name" value="Trimer_LpxA-like_sf"/>
</dbReference>
<dbReference type="GO" id="GO:0008374">
    <property type="term" value="F:O-acyltransferase activity"/>
    <property type="evidence" value="ECO:0007669"/>
    <property type="project" value="TreeGrafter"/>
</dbReference>
<dbReference type="InterPro" id="IPR001451">
    <property type="entry name" value="Hexapep"/>
</dbReference>
<proteinExistence type="inferred from homology"/>
<dbReference type="Proteomes" id="UP000247099">
    <property type="component" value="Unassembled WGS sequence"/>
</dbReference>
<comment type="caution">
    <text evidence="3">The sequence shown here is derived from an EMBL/GenBank/DDBJ whole genome shotgun (WGS) entry which is preliminary data.</text>
</comment>
<protein>
    <submittedName>
        <fullName evidence="3">Putative colanic acid biosynthesis acetyltransferase</fullName>
    </submittedName>
</protein>
<dbReference type="SUPFAM" id="SSF51161">
    <property type="entry name" value="Trimeric LpxA-like enzymes"/>
    <property type="match status" value="1"/>
</dbReference>
<comment type="similarity">
    <text evidence="1">Belongs to the transferase hexapeptide repeat family.</text>
</comment>
<dbReference type="EMBL" id="QHJQ01000004">
    <property type="protein sequence ID" value="PXA04220.1"/>
    <property type="molecule type" value="Genomic_DNA"/>
</dbReference>
<gene>
    <name evidence="3" type="ORF">DDZ13_06680</name>
</gene>
<dbReference type="CDD" id="cd05825">
    <property type="entry name" value="LbH_wcaF_like"/>
    <property type="match status" value="1"/>
</dbReference>
<dbReference type="FunCoup" id="A0A317ZFQ5">
    <property type="interactions" value="30"/>
</dbReference>
<dbReference type="OrthoDB" id="9812571at2"/>
<evidence type="ECO:0000256" key="1">
    <source>
        <dbReference type="ARBA" id="ARBA00007274"/>
    </source>
</evidence>
<dbReference type="InParanoid" id="A0A317ZFQ5"/>
<dbReference type="RefSeq" id="WP_110130675.1">
    <property type="nucleotide sequence ID" value="NZ_QHJQ01000004.1"/>
</dbReference>
<reference evidence="3 4" key="1">
    <citation type="submission" date="2018-05" db="EMBL/GenBank/DDBJ databases">
        <title>Coraliomargarita sinensis sp. nov., isolated from a marine solar saltern.</title>
        <authorList>
            <person name="Zhou L.Y."/>
        </authorList>
    </citation>
    <scope>NUCLEOTIDE SEQUENCE [LARGE SCALE GENOMIC DNA]</scope>
    <source>
        <strain evidence="3 4">WN38</strain>
    </source>
</reference>
<evidence type="ECO:0000313" key="4">
    <source>
        <dbReference type="Proteomes" id="UP000247099"/>
    </source>
</evidence>
<dbReference type="PANTHER" id="PTHR23416:SF23">
    <property type="entry name" value="ACETYLTRANSFERASE C18B11.09C-RELATED"/>
    <property type="match status" value="1"/>
</dbReference>
<dbReference type="AlphaFoldDB" id="A0A317ZFQ5"/>
<dbReference type="GO" id="GO:0005829">
    <property type="term" value="C:cytosol"/>
    <property type="evidence" value="ECO:0007669"/>
    <property type="project" value="TreeGrafter"/>
</dbReference>
<name>A0A317ZFQ5_9BACT</name>
<organism evidence="3 4">
    <name type="scientific">Coraliomargarita sinensis</name>
    <dbReference type="NCBI Taxonomy" id="2174842"/>
    <lineage>
        <taxon>Bacteria</taxon>
        <taxon>Pseudomonadati</taxon>
        <taxon>Verrucomicrobiota</taxon>
        <taxon>Opitutia</taxon>
        <taxon>Puniceicoccales</taxon>
        <taxon>Coraliomargaritaceae</taxon>
        <taxon>Coraliomargarita</taxon>
    </lineage>
</organism>
<accession>A0A317ZFQ5</accession>
<sequence length="190" mass="21368">MKEPQHDSFQINLAECRTDWPASTKLKRGLWQCLCKPVYRLIPFRLSGIRIAILRVFGARIGHHCNIQKRVDILMPWNLEMGDYVALAHDTVLLNFARIRIESMSVVSQHSHLCTGSHDTSDPHFKLIYEPITIEAESWIASGAFVGPGVRIGRGCVIAARSVVTKDQPAWSICGGHPCKKLKERIVNNS</sequence>
<evidence type="ECO:0000313" key="3">
    <source>
        <dbReference type="EMBL" id="PXA04220.1"/>
    </source>
</evidence>
<dbReference type="Gene3D" id="2.160.10.10">
    <property type="entry name" value="Hexapeptide repeat proteins"/>
    <property type="match status" value="1"/>
</dbReference>
<dbReference type="PANTHER" id="PTHR23416">
    <property type="entry name" value="SIALIC ACID SYNTHASE-RELATED"/>
    <property type="match status" value="1"/>
</dbReference>